<dbReference type="InterPro" id="IPR051203">
    <property type="entry name" value="Polysaccharide_Synthase-Rel"/>
</dbReference>
<reference evidence="5 6" key="1">
    <citation type="submission" date="2024-01" db="EMBL/GenBank/DDBJ databases">
        <title>Genome insights into Plantactinospora sonchi sp. nov.</title>
        <authorList>
            <person name="Wang L."/>
        </authorList>
    </citation>
    <scope>NUCLEOTIDE SEQUENCE [LARGE SCALE GENOMIC DNA]</scope>
    <source>
        <strain evidence="5 6">NEAU-QY2</strain>
    </source>
</reference>
<feature type="region of interest" description="Disordered" evidence="2">
    <location>
        <begin position="1"/>
        <end position="23"/>
    </location>
</feature>
<keyword evidence="3" id="KW-0472">Membrane</keyword>
<dbReference type="RefSeq" id="WP_331214149.1">
    <property type="nucleotide sequence ID" value="NZ_JAZGQK010000007.1"/>
</dbReference>
<dbReference type="EMBL" id="JAZGQK010000007">
    <property type="protein sequence ID" value="MEE6259038.1"/>
    <property type="molecule type" value="Genomic_DNA"/>
</dbReference>
<dbReference type="InterPro" id="IPR036291">
    <property type="entry name" value="NAD(P)-bd_dom_sf"/>
</dbReference>
<feature type="region of interest" description="Disordered" evidence="2">
    <location>
        <begin position="608"/>
        <end position="635"/>
    </location>
</feature>
<evidence type="ECO:0000256" key="2">
    <source>
        <dbReference type="SAM" id="MobiDB-lite"/>
    </source>
</evidence>
<organism evidence="5 6">
    <name type="scientific">Plantactinospora sonchi</name>
    <dbReference type="NCBI Taxonomy" id="1544735"/>
    <lineage>
        <taxon>Bacteria</taxon>
        <taxon>Bacillati</taxon>
        <taxon>Actinomycetota</taxon>
        <taxon>Actinomycetes</taxon>
        <taxon>Micromonosporales</taxon>
        <taxon>Micromonosporaceae</taxon>
        <taxon>Plantactinospora</taxon>
    </lineage>
</organism>
<feature type="transmembrane region" description="Helical" evidence="3">
    <location>
        <begin position="59"/>
        <end position="83"/>
    </location>
</feature>
<accession>A0ABU7RRA9</accession>
<dbReference type="Pfam" id="PF13727">
    <property type="entry name" value="CoA_binding_3"/>
    <property type="match status" value="1"/>
</dbReference>
<evidence type="ECO:0000259" key="4">
    <source>
        <dbReference type="Pfam" id="PF02719"/>
    </source>
</evidence>
<sequence>MPLSAAARTDNSDSQPGPRRKEPGLGNVTLLASDSAAWTVGFGAGAWTRYEFDLTVPQLVQVVAVALIAAVLHESVAALGRRLLGRHPVGSLSELRVLAGTVAISAVLVFLAVLAQADRPVPASTPLVGSAVAMLLMLAARAAYRNRIDRALRPRTDSATPVLLFGLGSAGQGLLRAMVSDPQSRYLPVGLLDDDPDKRQLRIDGVRMLGGRDDIAAAVSRTGATTVIFSVANADAELIRAVQSASLAAGAEFKVLPPVRELVDHRISVADVRDAEIDDLLGRRQVVSALVTADSALTGRRVLVTGAGGSIGSELCRQILRAEPGELMMLDRDESALHSLQLSLSGRALLDGPELILADIRDAEGIARTIRNRRPDVIFHAAALKHLTLLQRHPGEAIKTNVWGTLSVLNAARDVARFVNISTDKAANPISVLGYSKRITERLTAHVAASFPGTFLSVRFGNVLRSRGSVVTAFRAQIDAGLPVTVTHPDVTRYLMSVQEAVHLVLQAAAIGRDGEALVLDMGEPVRIDDLARQLATQAPGPTRIVYTGLRPGEKLHEDLLGEGELDVRPLHPLISHVSVPALNPSEVATLDPYDEPEKVTERLAWLCGQPDQGQQSGALVPNSRGVRPSSSRSN</sequence>
<name>A0ABU7RRA9_9ACTN</name>
<gene>
    <name evidence="5" type="ORF">V1633_11120</name>
</gene>
<evidence type="ECO:0000256" key="1">
    <source>
        <dbReference type="ARBA" id="ARBA00007430"/>
    </source>
</evidence>
<evidence type="ECO:0000313" key="6">
    <source>
        <dbReference type="Proteomes" id="UP001332243"/>
    </source>
</evidence>
<proteinExistence type="inferred from homology"/>
<keyword evidence="6" id="KW-1185">Reference proteome</keyword>
<keyword evidence="3" id="KW-1133">Transmembrane helix</keyword>
<dbReference type="Proteomes" id="UP001332243">
    <property type="component" value="Unassembled WGS sequence"/>
</dbReference>
<feature type="transmembrane region" description="Helical" evidence="3">
    <location>
        <begin position="95"/>
        <end position="115"/>
    </location>
</feature>
<dbReference type="PANTHER" id="PTHR43318">
    <property type="entry name" value="UDP-N-ACETYLGLUCOSAMINE 4,6-DEHYDRATASE"/>
    <property type="match status" value="1"/>
</dbReference>
<dbReference type="CDD" id="cd05237">
    <property type="entry name" value="UDP_invert_4-6DH_SDR_e"/>
    <property type="match status" value="1"/>
</dbReference>
<dbReference type="InterPro" id="IPR003869">
    <property type="entry name" value="Polysac_CapD-like"/>
</dbReference>
<comment type="caution">
    <text evidence="5">The sequence shown here is derived from an EMBL/GenBank/DDBJ whole genome shotgun (WGS) entry which is preliminary data.</text>
</comment>
<keyword evidence="3" id="KW-0812">Transmembrane</keyword>
<dbReference type="PANTHER" id="PTHR43318:SF1">
    <property type="entry name" value="POLYSACCHARIDE BIOSYNTHESIS PROTEIN EPSC-RELATED"/>
    <property type="match status" value="1"/>
</dbReference>
<feature type="domain" description="Polysaccharide biosynthesis protein CapD-like" evidence="4">
    <location>
        <begin position="302"/>
        <end position="572"/>
    </location>
</feature>
<feature type="transmembrane region" description="Helical" evidence="3">
    <location>
        <begin position="127"/>
        <end position="144"/>
    </location>
</feature>
<evidence type="ECO:0000313" key="5">
    <source>
        <dbReference type="EMBL" id="MEE6259038.1"/>
    </source>
</evidence>
<dbReference type="SUPFAM" id="SSF51735">
    <property type="entry name" value="NAD(P)-binding Rossmann-fold domains"/>
    <property type="match status" value="2"/>
</dbReference>
<comment type="similarity">
    <text evidence="1">Belongs to the polysaccharide synthase family.</text>
</comment>
<protein>
    <submittedName>
        <fullName evidence="5">Nucleoside-diphosphate sugar epimerase/dehydratase</fullName>
    </submittedName>
</protein>
<evidence type="ECO:0000256" key="3">
    <source>
        <dbReference type="SAM" id="Phobius"/>
    </source>
</evidence>
<dbReference type="Pfam" id="PF02719">
    <property type="entry name" value="Polysacc_synt_2"/>
    <property type="match status" value="1"/>
</dbReference>
<dbReference type="Gene3D" id="3.40.50.720">
    <property type="entry name" value="NAD(P)-binding Rossmann-like Domain"/>
    <property type="match status" value="2"/>
</dbReference>